<organism evidence="1 2">
    <name type="scientific">Acaulospora colombiana</name>
    <dbReference type="NCBI Taxonomy" id="27376"/>
    <lineage>
        <taxon>Eukaryota</taxon>
        <taxon>Fungi</taxon>
        <taxon>Fungi incertae sedis</taxon>
        <taxon>Mucoromycota</taxon>
        <taxon>Glomeromycotina</taxon>
        <taxon>Glomeromycetes</taxon>
        <taxon>Diversisporales</taxon>
        <taxon>Acaulosporaceae</taxon>
        <taxon>Acaulospora</taxon>
    </lineage>
</organism>
<dbReference type="Proteomes" id="UP000789525">
    <property type="component" value="Unassembled WGS sequence"/>
</dbReference>
<evidence type="ECO:0000313" key="2">
    <source>
        <dbReference type="Proteomes" id="UP000789525"/>
    </source>
</evidence>
<comment type="caution">
    <text evidence="1">The sequence shown here is derived from an EMBL/GenBank/DDBJ whole genome shotgun (WGS) entry which is preliminary data.</text>
</comment>
<gene>
    <name evidence="1" type="ORF">ACOLOM_LOCUS5536</name>
</gene>
<evidence type="ECO:0000313" key="1">
    <source>
        <dbReference type="EMBL" id="CAG8569189.1"/>
    </source>
</evidence>
<dbReference type="EMBL" id="CAJVPT010010314">
    <property type="protein sequence ID" value="CAG8569189.1"/>
    <property type="molecule type" value="Genomic_DNA"/>
</dbReference>
<accession>A0ACA9M4W1</accession>
<name>A0ACA9M4W1_9GLOM</name>
<proteinExistence type="predicted"/>
<reference evidence="1" key="1">
    <citation type="submission" date="2021-06" db="EMBL/GenBank/DDBJ databases">
        <authorList>
            <person name="Kallberg Y."/>
            <person name="Tangrot J."/>
            <person name="Rosling A."/>
        </authorList>
    </citation>
    <scope>NUCLEOTIDE SEQUENCE</scope>
    <source>
        <strain evidence="1">CL356</strain>
    </source>
</reference>
<protein>
    <submittedName>
        <fullName evidence="1">11891_t:CDS:1</fullName>
    </submittedName>
</protein>
<sequence>MPNESNDPSSLGEERDLPPFEIISSRETAPPFETYQDNLSVTSITTATTPLLYTSFEGPDGTNDNDKCGGDDEENCFSGRKSTAQSEKKLWIAICISLFFFCVELVGGWLAGSLALLSDSFHLLSGHHHGHGEHDGDHGHGENVNVRAALLHVLGDLLSSIGVLISSVIIMCDPNMAWVDPLCTFIFSAFVMATTFGILRSGIRVLMEATPSHIDSHAVEMDLREIEGVESVHDLHIWDLTIGRTRLTAHLRLHEYNPDIRAEPYVAAKILSQAREMLKNKYRISYVTIQIES</sequence>
<keyword evidence="2" id="KW-1185">Reference proteome</keyword>